<gene>
    <name evidence="4" type="ORF">SUNI508_13965</name>
</gene>
<feature type="region of interest" description="Disordered" evidence="2">
    <location>
        <begin position="891"/>
        <end position="912"/>
    </location>
</feature>
<keyword evidence="5" id="KW-1185">Reference proteome</keyword>
<name>A0ABR2VAX0_9PEZI</name>
<dbReference type="PANTHER" id="PTHR10039:SF14">
    <property type="entry name" value="NACHT DOMAIN-CONTAINING PROTEIN"/>
    <property type="match status" value="1"/>
</dbReference>
<dbReference type="InterPro" id="IPR011990">
    <property type="entry name" value="TPR-like_helical_dom_sf"/>
</dbReference>
<dbReference type="Proteomes" id="UP001408356">
    <property type="component" value="Unassembled WGS sequence"/>
</dbReference>
<dbReference type="PANTHER" id="PTHR10039">
    <property type="entry name" value="AMELOGENIN"/>
    <property type="match status" value="1"/>
</dbReference>
<evidence type="ECO:0000256" key="2">
    <source>
        <dbReference type="SAM" id="MobiDB-lite"/>
    </source>
</evidence>
<evidence type="ECO:0000256" key="1">
    <source>
        <dbReference type="ARBA" id="ARBA00022737"/>
    </source>
</evidence>
<dbReference type="Pfam" id="PF24883">
    <property type="entry name" value="NPHP3_N"/>
    <property type="match status" value="1"/>
</dbReference>
<dbReference type="Gene3D" id="1.25.40.10">
    <property type="entry name" value="Tetratricopeptide repeat domain"/>
    <property type="match status" value="2"/>
</dbReference>
<proteinExistence type="predicted"/>
<evidence type="ECO:0000313" key="4">
    <source>
        <dbReference type="EMBL" id="KAK9423671.1"/>
    </source>
</evidence>
<protein>
    <submittedName>
        <fullName evidence="4">NACHT domain-containing protein</fullName>
    </submittedName>
</protein>
<organism evidence="4 5">
    <name type="scientific">Seiridium unicorne</name>
    <dbReference type="NCBI Taxonomy" id="138068"/>
    <lineage>
        <taxon>Eukaryota</taxon>
        <taxon>Fungi</taxon>
        <taxon>Dikarya</taxon>
        <taxon>Ascomycota</taxon>
        <taxon>Pezizomycotina</taxon>
        <taxon>Sordariomycetes</taxon>
        <taxon>Xylariomycetidae</taxon>
        <taxon>Amphisphaeriales</taxon>
        <taxon>Sporocadaceae</taxon>
        <taxon>Seiridium</taxon>
    </lineage>
</organism>
<dbReference type="InterPro" id="IPR027417">
    <property type="entry name" value="P-loop_NTPase"/>
</dbReference>
<dbReference type="Gene3D" id="3.40.50.300">
    <property type="entry name" value="P-loop containing nucleotide triphosphate hydrolases"/>
    <property type="match status" value="1"/>
</dbReference>
<evidence type="ECO:0000313" key="5">
    <source>
        <dbReference type="Proteomes" id="UP001408356"/>
    </source>
</evidence>
<dbReference type="EMBL" id="JARVKF010000066">
    <property type="protein sequence ID" value="KAK9423671.1"/>
    <property type="molecule type" value="Genomic_DNA"/>
</dbReference>
<evidence type="ECO:0000259" key="3">
    <source>
        <dbReference type="Pfam" id="PF24883"/>
    </source>
</evidence>
<reference evidence="4 5" key="1">
    <citation type="journal article" date="2024" name="J. Plant Pathol.">
        <title>Sequence and assembly of the genome of Seiridium unicorne, isolate CBS 538.82, causal agent of cypress canker disease.</title>
        <authorList>
            <person name="Scali E."/>
            <person name="Rocca G.D."/>
            <person name="Danti R."/>
            <person name="Garbelotto M."/>
            <person name="Barberini S."/>
            <person name="Baroncelli R."/>
            <person name="Emiliani G."/>
        </authorList>
    </citation>
    <scope>NUCLEOTIDE SEQUENCE [LARGE SCALE GENOMIC DNA]</scope>
    <source>
        <strain evidence="4 5">BM-138-508</strain>
    </source>
</reference>
<sequence length="973" mass="110298">MVMHLQHQLVDLRRHRLLDILSRAADGFNPIPGATAGTCEWIYTQAEARQYFEPISPGFVKIQGTPGSGKSVLARSMVLKLQEKALVLSFHFRPNLECAAATLSEFAFSSLNQIISNPKTLRNEGFTEQVDQLFSYLAGRNHSLSCDMDILLQTLRRLLALQPEPFVIIIDGIDEYRDKDNTGSIRQFARHISAIVDLRRGCVVMFCRSGYSSNHLFTSDTTIRMDESVVKNDIDRYVSDELGQSKFPRRIHPDIQEWVRKHAKGSFLLAKLYLASVADACTEEMLRDRLAEFPKQVFAAFDQMLGESYCRLSDHKKAVCQNILKIVLAATKALLVSELAYLEGLVIERAERLILELCSPLVEIREGRVVFCHPSVKEYLLSERMSGNIELDSLRLSEAEANSHLARRQLELLDDLQYSSPSRIGRLIRFNIGESVDSSTASDPDTSAEDPGITYDFAAKSWFKSIARVPDPGIRLLNLVNKFLLDPQFVYWAEYIKRATTIDIGSSKPRPETLENGIIIQAHTELGVWIEQLPPQLGMLVDFDQYCITAYQHVSKTFAAEDTDKVLEWLALRQLSNYLFAIAKGSLTYEIRQQVREGLVNLLGSEHPLALRARLDAAYICFTVNEMRLALNLYKELYESQCRRLGSDSIDALECLGHIGHSQYFLDQFTAAELSLKSSVDGLKDILEDKDYLILSTQWLQALTFDAGRQVDLAFGIFSSIFAYRTKIRGDEDLFAVMVQFSLGDIHRRRGERSLAEENLKHAYEVRRKTFEKTNYVVVDAALNLVVFYWHFGLIKEGTALADTIDLDDTIPSRYQRYCQLSHLVALLLIDGNQVEKGIHILQKLAIESERSQYNSALFWAILDLATLLRARGKEKEASSLFDNIVTNVQDDTDLPDERSSTGGNEPDPPRYLEAAEDAVTLVREGRRHDADQLLNRQGLRWLRDEDLWLWQGAPLPNTQLMRGPIPGGTENH</sequence>
<keyword evidence="1" id="KW-0677">Repeat</keyword>
<accession>A0ABR2VAX0</accession>
<comment type="caution">
    <text evidence="4">The sequence shown here is derived from an EMBL/GenBank/DDBJ whole genome shotgun (WGS) entry which is preliminary data.</text>
</comment>
<feature type="domain" description="Nephrocystin 3-like N-terminal" evidence="3">
    <location>
        <begin position="37"/>
        <end position="181"/>
    </location>
</feature>
<dbReference type="SUPFAM" id="SSF48452">
    <property type="entry name" value="TPR-like"/>
    <property type="match status" value="1"/>
</dbReference>
<dbReference type="InterPro" id="IPR056884">
    <property type="entry name" value="NPHP3-like_N"/>
</dbReference>
<dbReference type="SUPFAM" id="SSF52540">
    <property type="entry name" value="P-loop containing nucleoside triphosphate hydrolases"/>
    <property type="match status" value="1"/>
</dbReference>